<evidence type="ECO:0000313" key="6">
    <source>
        <dbReference type="EMBL" id="KWU04969.1"/>
    </source>
</evidence>
<dbReference type="Proteomes" id="UP000067598">
    <property type="component" value="Unassembled WGS sequence"/>
</dbReference>
<dbReference type="EMBL" id="LJGP01000001">
    <property type="protein sequence ID" value="KWU04969.1"/>
    <property type="molecule type" value="Genomic_DNA"/>
</dbReference>
<keyword evidence="3" id="KW-1133">Transmembrane helix</keyword>
<keyword evidence="4" id="KW-0472">Membrane</keyword>
<reference evidence="6 7" key="1">
    <citation type="journal article" date="2016" name="Microbiology (Mosc.)">
        <title>Comparison of Lactobacillus crispatus isolates from Lactobacillus-dominated vaginal microbiomes with isolates from microbiomes containing bacterial vaginosis-associated bacteria.</title>
        <authorList>
            <person name="Abdelmaksoud A.A."/>
            <person name="Koparde V.N."/>
            <person name="Sheth N.U."/>
            <person name="Serrano M.G."/>
            <person name="Glascock A.L."/>
            <person name="Fettweis J.M."/>
            <person name="Strauss Iii J.F."/>
            <person name="Buck G.A."/>
            <person name="Jefferson K.K."/>
        </authorList>
    </citation>
    <scope>NUCLEOTIDE SEQUENCE [LARGE SCALE GENOMIC DNA]</scope>
    <source>
        <strain evidence="6 7">VMC3</strain>
    </source>
</reference>
<dbReference type="InterPro" id="IPR058795">
    <property type="entry name" value="LcnD_C"/>
</dbReference>
<gene>
    <name evidence="6" type="ORF">AEL95_00260</name>
</gene>
<organism evidence="6 7">
    <name type="scientific">Lactobacillus crispatus</name>
    <dbReference type="NCBI Taxonomy" id="47770"/>
    <lineage>
        <taxon>Bacteria</taxon>
        <taxon>Bacillati</taxon>
        <taxon>Bacillota</taxon>
        <taxon>Bacilli</taxon>
        <taxon>Lactobacillales</taxon>
        <taxon>Lactobacillaceae</taxon>
        <taxon>Lactobacillus</taxon>
    </lineage>
</organism>
<evidence type="ECO:0000256" key="3">
    <source>
        <dbReference type="ARBA" id="ARBA00022989"/>
    </source>
</evidence>
<sequence length="212" mass="24217">MNDQDLESSKFYSYNFRNFSTMIILPAFIFVILLFIGSFFAVHENVMNSMGVITPDRVVTLENKEYKEGQKLSKGISVTLADGKKGMLENNVIIHLDNKNSVAMPDIRDRKKLRVITYVPSSEVAVLDKGQRMKFNIENKQGTSEILNGKITNIGTYPVQQKKISMFEVETMVKTTKSERNFLRYGMQGKVSIITGRASYFNYIRSRVLNSK</sequence>
<evidence type="ECO:0000256" key="1">
    <source>
        <dbReference type="ARBA" id="ARBA00004370"/>
    </source>
</evidence>
<accession>A0A120DJ31</accession>
<evidence type="ECO:0000259" key="5">
    <source>
        <dbReference type="Pfam" id="PF25940"/>
    </source>
</evidence>
<protein>
    <submittedName>
        <fullName evidence="6">ABC transporter permease</fullName>
    </submittedName>
</protein>
<dbReference type="Gene3D" id="2.40.30.170">
    <property type="match status" value="1"/>
</dbReference>
<dbReference type="AlphaFoldDB" id="A0A120DJ31"/>
<dbReference type="PATRIC" id="fig|47770.28.peg.59"/>
<evidence type="ECO:0000313" key="7">
    <source>
        <dbReference type="Proteomes" id="UP000067598"/>
    </source>
</evidence>
<proteinExistence type="predicted"/>
<evidence type="ECO:0000256" key="2">
    <source>
        <dbReference type="ARBA" id="ARBA00022692"/>
    </source>
</evidence>
<feature type="domain" description="LcnD-like C-terminal" evidence="5">
    <location>
        <begin position="110"/>
        <end position="197"/>
    </location>
</feature>
<dbReference type="RefSeq" id="WP_005723816.1">
    <property type="nucleotide sequence ID" value="NZ_AP025162.1"/>
</dbReference>
<name>A0A120DJ31_9LACO</name>
<keyword evidence="2" id="KW-0812">Transmembrane</keyword>
<comment type="subcellular location">
    <subcellularLocation>
        <location evidence="1">Membrane</location>
    </subcellularLocation>
</comment>
<evidence type="ECO:0000256" key="4">
    <source>
        <dbReference type="ARBA" id="ARBA00023136"/>
    </source>
</evidence>
<dbReference type="Pfam" id="PF25940">
    <property type="entry name" value="LcnD_C"/>
    <property type="match status" value="1"/>
</dbReference>
<comment type="caution">
    <text evidence="6">The sequence shown here is derived from an EMBL/GenBank/DDBJ whole genome shotgun (WGS) entry which is preliminary data.</text>
</comment>